<dbReference type="OrthoDB" id="2925140at2"/>
<gene>
    <name evidence="2" type="ORF">OSO01_16840</name>
</gene>
<keyword evidence="3" id="KW-1185">Reference proteome</keyword>
<comment type="caution">
    <text evidence="2">The sequence shown here is derived from an EMBL/GenBank/DDBJ whole genome shotgun (WGS) entry which is preliminary data.</text>
</comment>
<sequence>MAIKIQTEKPVIPIEIGELNFEFPVDDEAIKKFRDQIPKLKEELEQLAPENNEEDQELVKEALSKGYDVILGEGSFDKIYKVTPSLVYCMHYYSQLAEGLENELKERGFSDSTQEKAQKYLQQNKKQPVKKKK</sequence>
<dbReference type="EMBL" id="BJYM01000006">
    <property type="protein sequence ID" value="GEN86945.1"/>
    <property type="molecule type" value="Genomic_DNA"/>
</dbReference>
<evidence type="ECO:0000313" key="2">
    <source>
        <dbReference type="EMBL" id="GEN86945.1"/>
    </source>
</evidence>
<evidence type="ECO:0000313" key="3">
    <source>
        <dbReference type="Proteomes" id="UP000321558"/>
    </source>
</evidence>
<organism evidence="2 3">
    <name type="scientific">Oceanobacillus sojae</name>
    <dbReference type="NCBI Taxonomy" id="582851"/>
    <lineage>
        <taxon>Bacteria</taxon>
        <taxon>Bacillati</taxon>
        <taxon>Bacillota</taxon>
        <taxon>Bacilli</taxon>
        <taxon>Bacillales</taxon>
        <taxon>Bacillaceae</taxon>
        <taxon>Oceanobacillus</taxon>
    </lineage>
</organism>
<accession>A0A511ZHM3</accession>
<dbReference type="RefSeq" id="WP_147209973.1">
    <property type="nucleotide sequence ID" value="NZ_BJYM01000006.1"/>
</dbReference>
<feature type="compositionally biased region" description="Basic and acidic residues" evidence="1">
    <location>
        <begin position="108"/>
        <end position="118"/>
    </location>
</feature>
<dbReference type="Proteomes" id="UP000321558">
    <property type="component" value="Unassembled WGS sequence"/>
</dbReference>
<protein>
    <submittedName>
        <fullName evidence="2">Uncharacterized protein</fullName>
    </submittedName>
</protein>
<proteinExistence type="predicted"/>
<name>A0A511ZHM3_9BACI</name>
<dbReference type="AlphaFoldDB" id="A0A511ZHM3"/>
<feature type="region of interest" description="Disordered" evidence="1">
    <location>
        <begin position="108"/>
        <end position="133"/>
    </location>
</feature>
<dbReference type="STRING" id="582851.GCA_900162665_00806"/>
<evidence type="ECO:0000256" key="1">
    <source>
        <dbReference type="SAM" id="MobiDB-lite"/>
    </source>
</evidence>
<reference evidence="2 3" key="1">
    <citation type="submission" date="2019-07" db="EMBL/GenBank/DDBJ databases">
        <title>Whole genome shotgun sequence of Oceanobacillus sojae NBRC 105379.</title>
        <authorList>
            <person name="Hosoyama A."/>
            <person name="Uohara A."/>
            <person name="Ohji S."/>
            <person name="Ichikawa N."/>
        </authorList>
    </citation>
    <scope>NUCLEOTIDE SEQUENCE [LARGE SCALE GENOMIC DNA]</scope>
    <source>
        <strain evidence="2 3">NBRC 105379</strain>
    </source>
</reference>